<sequence>VINTDNGNIGLIAAHCLVDEDGNQYNLSYLAFSPGYDNGIWGPLGLIRIVNTALPFTHLVNPYEADYALARFAFRDPHGGRKTLQDYTGALGWMFNIGNGEPTSFFGYPKGGDMENCARDAKHLCKWQGITEKLENNYGIRNIKFGHGASGGLNIIQRQS</sequence>
<feature type="non-terminal residue" evidence="1">
    <location>
        <position position="1"/>
    </location>
</feature>
<dbReference type="Gene3D" id="2.40.10.10">
    <property type="entry name" value="Trypsin-like serine proteases"/>
    <property type="match status" value="1"/>
</dbReference>
<gene>
    <name evidence="1" type="ORF">C2G38_2222588</name>
</gene>
<name>A0A397U297_9GLOM</name>
<keyword evidence="2" id="KW-1185">Reference proteome</keyword>
<protein>
    <recommendedName>
        <fullName evidence="3">Peptidase S1 domain-containing protein</fullName>
    </recommendedName>
</protein>
<accession>A0A397U297</accession>
<evidence type="ECO:0000313" key="1">
    <source>
        <dbReference type="EMBL" id="RIB04362.1"/>
    </source>
</evidence>
<evidence type="ECO:0008006" key="3">
    <source>
        <dbReference type="Google" id="ProtNLM"/>
    </source>
</evidence>
<comment type="caution">
    <text evidence="1">The sequence shown here is derived from an EMBL/GenBank/DDBJ whole genome shotgun (WGS) entry which is preliminary data.</text>
</comment>
<dbReference type="InterPro" id="IPR043504">
    <property type="entry name" value="Peptidase_S1_PA_chymotrypsin"/>
</dbReference>
<reference evidence="1 2" key="1">
    <citation type="submission" date="2018-06" db="EMBL/GenBank/DDBJ databases">
        <title>Comparative genomics reveals the genomic features of Rhizophagus irregularis, R. cerebriforme, R. diaphanum and Gigaspora rosea, and their symbiotic lifestyle signature.</title>
        <authorList>
            <person name="Morin E."/>
            <person name="San Clemente H."/>
            <person name="Chen E.C.H."/>
            <person name="De La Providencia I."/>
            <person name="Hainaut M."/>
            <person name="Kuo A."/>
            <person name="Kohler A."/>
            <person name="Murat C."/>
            <person name="Tang N."/>
            <person name="Roy S."/>
            <person name="Loubradou J."/>
            <person name="Henrissat B."/>
            <person name="Grigoriev I.V."/>
            <person name="Corradi N."/>
            <person name="Roux C."/>
            <person name="Martin F.M."/>
        </authorList>
    </citation>
    <scope>NUCLEOTIDE SEQUENCE [LARGE SCALE GENOMIC DNA]</scope>
    <source>
        <strain evidence="1 2">DAOM 194757</strain>
    </source>
</reference>
<dbReference type="OrthoDB" id="2308308at2759"/>
<proteinExistence type="predicted"/>
<evidence type="ECO:0000313" key="2">
    <source>
        <dbReference type="Proteomes" id="UP000266673"/>
    </source>
</evidence>
<dbReference type="Proteomes" id="UP000266673">
    <property type="component" value="Unassembled WGS sequence"/>
</dbReference>
<dbReference type="EMBL" id="QKWP01002197">
    <property type="protein sequence ID" value="RIB04362.1"/>
    <property type="molecule type" value="Genomic_DNA"/>
</dbReference>
<organism evidence="1 2">
    <name type="scientific">Gigaspora rosea</name>
    <dbReference type="NCBI Taxonomy" id="44941"/>
    <lineage>
        <taxon>Eukaryota</taxon>
        <taxon>Fungi</taxon>
        <taxon>Fungi incertae sedis</taxon>
        <taxon>Mucoromycota</taxon>
        <taxon>Glomeromycotina</taxon>
        <taxon>Glomeromycetes</taxon>
        <taxon>Diversisporales</taxon>
        <taxon>Gigasporaceae</taxon>
        <taxon>Gigaspora</taxon>
    </lineage>
</organism>
<dbReference type="AlphaFoldDB" id="A0A397U297"/>